<proteinExistence type="predicted"/>
<dbReference type="SUPFAM" id="SSF55729">
    <property type="entry name" value="Acyl-CoA N-acyltransferases (Nat)"/>
    <property type="match status" value="1"/>
</dbReference>
<dbReference type="Gene3D" id="3.40.630.30">
    <property type="match status" value="1"/>
</dbReference>
<name>A0A9W4VWY6_9GAMM</name>
<evidence type="ECO:0000313" key="3">
    <source>
        <dbReference type="Proteomes" id="UP001152467"/>
    </source>
</evidence>
<dbReference type="CDD" id="cd04301">
    <property type="entry name" value="NAT_SF"/>
    <property type="match status" value="1"/>
</dbReference>
<dbReference type="EMBL" id="CAMAPC010000010">
    <property type="protein sequence ID" value="CAH9060785.1"/>
    <property type="molecule type" value="Genomic_DNA"/>
</dbReference>
<protein>
    <recommendedName>
        <fullName evidence="1">N-acetyltransferase domain-containing protein</fullName>
    </recommendedName>
</protein>
<organism evidence="2 3">
    <name type="scientific">Pseudoalteromonas holothuriae</name>
    <dbReference type="NCBI Taxonomy" id="2963714"/>
    <lineage>
        <taxon>Bacteria</taxon>
        <taxon>Pseudomonadati</taxon>
        <taxon>Pseudomonadota</taxon>
        <taxon>Gammaproteobacteria</taxon>
        <taxon>Alteromonadales</taxon>
        <taxon>Pseudoalteromonadaceae</taxon>
        <taxon>Pseudoalteromonas</taxon>
    </lineage>
</organism>
<dbReference type="InterPro" id="IPR016181">
    <property type="entry name" value="Acyl_CoA_acyltransferase"/>
</dbReference>
<dbReference type="RefSeq" id="WP_261626591.1">
    <property type="nucleotide sequence ID" value="NZ_CAMAPC010000010.1"/>
</dbReference>
<gene>
    <name evidence="2" type="ORF">PSECIP111854_02677</name>
</gene>
<evidence type="ECO:0000259" key="1">
    <source>
        <dbReference type="PROSITE" id="PS51186"/>
    </source>
</evidence>
<keyword evidence="3" id="KW-1185">Reference proteome</keyword>
<dbReference type="InterPro" id="IPR000182">
    <property type="entry name" value="GNAT_dom"/>
</dbReference>
<reference evidence="2" key="1">
    <citation type="submission" date="2022-07" db="EMBL/GenBank/DDBJ databases">
        <authorList>
            <person name="Criscuolo A."/>
        </authorList>
    </citation>
    <scope>NUCLEOTIDE SEQUENCE</scope>
    <source>
        <strain evidence="2">CIP111854</strain>
    </source>
</reference>
<dbReference type="Proteomes" id="UP001152467">
    <property type="component" value="Unassembled WGS sequence"/>
</dbReference>
<comment type="caution">
    <text evidence="2">The sequence shown here is derived from an EMBL/GenBank/DDBJ whole genome shotgun (WGS) entry which is preliminary data.</text>
</comment>
<dbReference type="AlphaFoldDB" id="A0A9W4VWY6"/>
<dbReference type="Pfam" id="PF00583">
    <property type="entry name" value="Acetyltransf_1"/>
    <property type="match status" value="1"/>
</dbReference>
<evidence type="ECO:0000313" key="2">
    <source>
        <dbReference type="EMBL" id="CAH9060785.1"/>
    </source>
</evidence>
<dbReference type="GO" id="GO:0016747">
    <property type="term" value="F:acyltransferase activity, transferring groups other than amino-acyl groups"/>
    <property type="evidence" value="ECO:0007669"/>
    <property type="project" value="InterPro"/>
</dbReference>
<accession>A0A9W4VWY6</accession>
<feature type="domain" description="N-acetyltransferase" evidence="1">
    <location>
        <begin position="21"/>
        <end position="196"/>
    </location>
</feature>
<sequence length="202" mass="22733">MEIIDKDAKSLTVALSLPSNFTIRNAVLSDAQAMAGVTFESWQTAFSEFLPQEVLEKGTLDFFENIWHAMLAKPKKHSAVLLCDGSKIIACGTAGAYRNLHNPVSRKVCKLNAAELYRGYVLPSYQNKGIGQALLKARLLKLHEQGYHKAYTWIYAKNIRACMFYEKYGAVNLDRALGLTMNKYPFDEVCYGIEVESVFNFT</sequence>
<dbReference type="PROSITE" id="PS51186">
    <property type="entry name" value="GNAT"/>
    <property type="match status" value="1"/>
</dbReference>